<comment type="caution">
    <text evidence="1">The sequence shown here is derived from an EMBL/GenBank/DDBJ whole genome shotgun (WGS) entry which is preliminary data.</text>
</comment>
<dbReference type="InterPro" id="IPR007523">
    <property type="entry name" value="NDUFAF3/AAMDC"/>
</dbReference>
<dbReference type="AlphaFoldDB" id="A0A512JPM0"/>
<dbReference type="Pfam" id="PF04430">
    <property type="entry name" value="DUF498"/>
    <property type="match status" value="1"/>
</dbReference>
<dbReference type="PANTHER" id="PTHR21192:SF2">
    <property type="entry name" value="NADH DEHYDROGENASE [UBIQUINONE] 1 ALPHA SUBCOMPLEX ASSEMBLY FACTOR 3"/>
    <property type="match status" value="1"/>
</dbReference>
<organism evidence="1 2">
    <name type="scientific">Methylobacterium gnaphalii</name>
    <dbReference type="NCBI Taxonomy" id="1010610"/>
    <lineage>
        <taxon>Bacteria</taxon>
        <taxon>Pseudomonadati</taxon>
        <taxon>Pseudomonadota</taxon>
        <taxon>Alphaproteobacteria</taxon>
        <taxon>Hyphomicrobiales</taxon>
        <taxon>Methylobacteriaceae</taxon>
        <taxon>Methylobacterium</taxon>
    </lineage>
</organism>
<evidence type="ECO:0000313" key="1">
    <source>
        <dbReference type="EMBL" id="GEP11882.1"/>
    </source>
</evidence>
<dbReference type="InterPro" id="IPR036748">
    <property type="entry name" value="MTH938-like_sf"/>
</dbReference>
<protein>
    <submittedName>
        <fullName evidence="1">Membrane protein</fullName>
    </submittedName>
</protein>
<dbReference type="OrthoDB" id="7351393at2"/>
<dbReference type="Proteomes" id="UP000321750">
    <property type="component" value="Unassembled WGS sequence"/>
</dbReference>
<name>A0A512JPM0_9HYPH</name>
<accession>A0A512JPM0</accession>
<dbReference type="CDD" id="cd00248">
    <property type="entry name" value="Mth938-like"/>
    <property type="match status" value="1"/>
</dbReference>
<dbReference type="PANTHER" id="PTHR21192">
    <property type="entry name" value="NUCLEAR PROTEIN E3-3"/>
    <property type="match status" value="1"/>
</dbReference>
<keyword evidence="2" id="KW-1185">Reference proteome</keyword>
<evidence type="ECO:0000313" key="2">
    <source>
        <dbReference type="Proteomes" id="UP000321750"/>
    </source>
</evidence>
<proteinExistence type="predicted"/>
<dbReference type="EMBL" id="BJZV01000024">
    <property type="protein sequence ID" value="GEP11882.1"/>
    <property type="molecule type" value="Genomic_DNA"/>
</dbReference>
<reference evidence="1 2" key="1">
    <citation type="submission" date="2019-07" db="EMBL/GenBank/DDBJ databases">
        <title>Whole genome shotgun sequence of Methylobacterium gnaphalii NBRC 107716.</title>
        <authorList>
            <person name="Hosoyama A."/>
            <person name="Uohara A."/>
            <person name="Ohji S."/>
            <person name="Ichikawa N."/>
        </authorList>
    </citation>
    <scope>NUCLEOTIDE SEQUENCE [LARGE SCALE GENOMIC DNA]</scope>
    <source>
        <strain evidence="1 2">NBRC 107716</strain>
    </source>
</reference>
<dbReference type="RefSeq" id="WP_147048287.1">
    <property type="nucleotide sequence ID" value="NZ_BJZV01000024.1"/>
</dbReference>
<gene>
    <name evidence="1" type="ORF">MGN01_37270</name>
</gene>
<dbReference type="SUPFAM" id="SSF64076">
    <property type="entry name" value="MTH938-like"/>
    <property type="match status" value="1"/>
</dbReference>
<dbReference type="Gene3D" id="3.40.1230.10">
    <property type="entry name" value="MTH938-like"/>
    <property type="match status" value="1"/>
</dbReference>
<sequence length="127" mass="13654">MEGRLHDGFVPGRYGIDSYGNGGFRFADMSHRGSILMLPSGIRAWDATDARQIDLAGLQPVLAEGERIELLLIGTGLDIVPLPEALRRRLKESGIGLDVMQTGAAARTYNILLGENRKVAAALIAVP</sequence>